<evidence type="ECO:0000313" key="2">
    <source>
        <dbReference type="Proteomes" id="UP001322277"/>
    </source>
</evidence>
<keyword evidence="2" id="KW-1185">Reference proteome</keyword>
<reference evidence="2" key="1">
    <citation type="journal article" date="2023" name="bioRxiv">
        <title>Complete genome of the Medicago anthracnose fungus, Colletotrichum destructivum, reveals a mini-chromosome-like region within a core chromosome.</title>
        <authorList>
            <person name="Lapalu N."/>
            <person name="Simon A."/>
            <person name="Lu A."/>
            <person name="Plaumann P.-L."/>
            <person name="Amselem J."/>
            <person name="Pigne S."/>
            <person name="Auger A."/>
            <person name="Koch C."/>
            <person name="Dallery J.-F."/>
            <person name="O'Connell R.J."/>
        </authorList>
    </citation>
    <scope>NUCLEOTIDE SEQUENCE [LARGE SCALE GENOMIC DNA]</scope>
    <source>
        <strain evidence="2">CBS 520.97</strain>
    </source>
</reference>
<dbReference type="KEGG" id="cdet:87936727"/>
<dbReference type="Proteomes" id="UP001322277">
    <property type="component" value="Chromosome 1"/>
</dbReference>
<name>A0AAX4HWH8_9PEZI</name>
<proteinExistence type="predicted"/>
<protein>
    <submittedName>
        <fullName evidence="1">Uncharacterized protein</fullName>
    </submittedName>
</protein>
<evidence type="ECO:0000313" key="1">
    <source>
        <dbReference type="EMBL" id="WQF75210.1"/>
    </source>
</evidence>
<dbReference type="RefSeq" id="XP_062772434.1">
    <property type="nucleotide sequence ID" value="XM_062916383.1"/>
</dbReference>
<dbReference type="AlphaFoldDB" id="A0AAX4HWH8"/>
<gene>
    <name evidence="1" type="ORF">CDEST_00224</name>
</gene>
<sequence length="78" mass="8882">MNGWMDGPYRLMGTCYPGHHIGKHAIVKRVSCVHPKTCIQIRSSDRTSNILCSFHPTSRLFFSSSISVLAATRRRHIR</sequence>
<accession>A0AAX4HWH8</accession>
<dbReference type="GeneID" id="87936727"/>
<organism evidence="1 2">
    <name type="scientific">Colletotrichum destructivum</name>
    <dbReference type="NCBI Taxonomy" id="34406"/>
    <lineage>
        <taxon>Eukaryota</taxon>
        <taxon>Fungi</taxon>
        <taxon>Dikarya</taxon>
        <taxon>Ascomycota</taxon>
        <taxon>Pezizomycotina</taxon>
        <taxon>Sordariomycetes</taxon>
        <taxon>Hypocreomycetidae</taxon>
        <taxon>Glomerellales</taxon>
        <taxon>Glomerellaceae</taxon>
        <taxon>Colletotrichum</taxon>
        <taxon>Colletotrichum destructivum species complex</taxon>
    </lineage>
</organism>
<dbReference type="EMBL" id="CP137305">
    <property type="protein sequence ID" value="WQF75210.1"/>
    <property type="molecule type" value="Genomic_DNA"/>
</dbReference>